<sequence>MYDHGDLKGEGTTKYKIYRSFDSVQRYAGIDDFGKLKLAILKELNASAEFHNKDINATDVDSLVLFRADDYSALPLPNEGSLVVSAAIAVKKIKISSEKASGGSLKIDSLKAFKGATVSFDTKDSSISLGRGLVSYVKVIQVKKVAALSYPVAWNSEITKIYDGLFKTSDFFYISSASLDEAKDYQTNNNVPSSILKITFSTRAFDNKSNFILYSPRSDQVKLKRDGLQMNLNSISDYYQQIDQLTCERPKYILNYLTDSNIYKYSVFIDSASVQLNAQVYMAAPKSVQKYYRILNSNGALSLFLDIWTYHNYNPQNPK</sequence>
<gene>
    <name evidence="1" type="ORF">EDB95_5481</name>
</gene>
<organism evidence="1 2">
    <name type="scientific">Dinghuibacter silviterrae</name>
    <dbReference type="NCBI Taxonomy" id="1539049"/>
    <lineage>
        <taxon>Bacteria</taxon>
        <taxon>Pseudomonadati</taxon>
        <taxon>Bacteroidota</taxon>
        <taxon>Chitinophagia</taxon>
        <taxon>Chitinophagales</taxon>
        <taxon>Chitinophagaceae</taxon>
        <taxon>Dinghuibacter</taxon>
    </lineage>
</organism>
<protein>
    <submittedName>
        <fullName evidence="1">Uncharacterized protein</fullName>
    </submittedName>
</protein>
<dbReference type="Proteomes" id="UP000294498">
    <property type="component" value="Unassembled WGS sequence"/>
</dbReference>
<evidence type="ECO:0000313" key="2">
    <source>
        <dbReference type="Proteomes" id="UP000294498"/>
    </source>
</evidence>
<reference evidence="1 2" key="1">
    <citation type="submission" date="2019-03" db="EMBL/GenBank/DDBJ databases">
        <title>Genomic Encyclopedia of Type Strains, Phase IV (KMG-IV): sequencing the most valuable type-strain genomes for metagenomic binning, comparative biology and taxonomic classification.</title>
        <authorList>
            <person name="Goeker M."/>
        </authorList>
    </citation>
    <scope>NUCLEOTIDE SEQUENCE [LARGE SCALE GENOMIC DNA]</scope>
    <source>
        <strain evidence="1 2">DSM 100059</strain>
    </source>
</reference>
<dbReference type="AlphaFoldDB" id="A0A4R8DKU4"/>
<keyword evidence="2" id="KW-1185">Reference proteome</keyword>
<proteinExistence type="predicted"/>
<evidence type="ECO:0000313" key="1">
    <source>
        <dbReference type="EMBL" id="TDW97630.1"/>
    </source>
</evidence>
<dbReference type="EMBL" id="SODV01000002">
    <property type="protein sequence ID" value="TDW97630.1"/>
    <property type="molecule type" value="Genomic_DNA"/>
</dbReference>
<accession>A0A4R8DKU4</accession>
<comment type="caution">
    <text evidence="1">The sequence shown here is derived from an EMBL/GenBank/DDBJ whole genome shotgun (WGS) entry which is preliminary data.</text>
</comment>
<name>A0A4R8DKU4_9BACT</name>